<comment type="caution">
    <text evidence="2">The sequence shown here is derived from an EMBL/GenBank/DDBJ whole genome shotgun (WGS) entry which is preliminary data.</text>
</comment>
<accession>A0A317ZLR9</accession>
<sequence length="220" mass="23225">MRYDLTLTIISLLAAASGQAQTIVAEYTFSSNSFASSDADTNSTASDITFPGISGETAGVSLQPGIDGSVGQLAPAYVFYMGNINDQGDDDVAGDTDAAEFSVTPSSSLDFTSFSFDFQKNSGGADIEIDLFWSVDSYATAIDSYTISDTGSWGSFSTDLSSLANQATTTTFRLQFFTTGGSPGNELYLDNVELQAVPEPSAFALLAGCLGLTWIMVRRR</sequence>
<keyword evidence="3" id="KW-1185">Reference proteome</keyword>
<evidence type="ECO:0000313" key="3">
    <source>
        <dbReference type="Proteomes" id="UP000247099"/>
    </source>
</evidence>
<protein>
    <recommendedName>
        <fullName evidence="4">PEP-CTERM protein-sorting domain-containing protein</fullName>
    </recommendedName>
</protein>
<keyword evidence="1" id="KW-0732">Signal</keyword>
<dbReference type="EMBL" id="QHJQ01000002">
    <property type="protein sequence ID" value="PXA04878.1"/>
    <property type="molecule type" value="Genomic_DNA"/>
</dbReference>
<evidence type="ECO:0008006" key="4">
    <source>
        <dbReference type="Google" id="ProtNLM"/>
    </source>
</evidence>
<dbReference type="InParanoid" id="A0A317ZLR9"/>
<reference evidence="2 3" key="1">
    <citation type="submission" date="2018-05" db="EMBL/GenBank/DDBJ databases">
        <title>Coraliomargarita sinensis sp. nov., isolated from a marine solar saltern.</title>
        <authorList>
            <person name="Zhou L.Y."/>
        </authorList>
    </citation>
    <scope>NUCLEOTIDE SEQUENCE [LARGE SCALE GENOMIC DNA]</scope>
    <source>
        <strain evidence="2 3">WN38</strain>
    </source>
</reference>
<feature type="signal peptide" evidence="1">
    <location>
        <begin position="1"/>
        <end position="20"/>
    </location>
</feature>
<dbReference type="Gene3D" id="2.60.120.260">
    <property type="entry name" value="Galactose-binding domain-like"/>
    <property type="match status" value="1"/>
</dbReference>
<organism evidence="2 3">
    <name type="scientific">Coraliomargarita sinensis</name>
    <dbReference type="NCBI Taxonomy" id="2174842"/>
    <lineage>
        <taxon>Bacteria</taxon>
        <taxon>Pseudomonadati</taxon>
        <taxon>Verrucomicrobiota</taxon>
        <taxon>Opitutia</taxon>
        <taxon>Puniceicoccales</taxon>
        <taxon>Coraliomargaritaceae</taxon>
        <taxon>Coraliomargarita</taxon>
    </lineage>
</organism>
<dbReference type="AlphaFoldDB" id="A0A317ZLR9"/>
<dbReference type="RefSeq" id="WP_110129881.1">
    <property type="nucleotide sequence ID" value="NZ_QHJQ01000002.1"/>
</dbReference>
<evidence type="ECO:0000313" key="2">
    <source>
        <dbReference type="EMBL" id="PXA04878.1"/>
    </source>
</evidence>
<dbReference type="Proteomes" id="UP000247099">
    <property type="component" value="Unassembled WGS sequence"/>
</dbReference>
<feature type="chain" id="PRO_5016288850" description="PEP-CTERM protein-sorting domain-containing protein" evidence="1">
    <location>
        <begin position="21"/>
        <end position="220"/>
    </location>
</feature>
<gene>
    <name evidence="2" type="ORF">DDZ13_02630</name>
</gene>
<name>A0A317ZLR9_9BACT</name>
<proteinExistence type="predicted"/>
<evidence type="ECO:0000256" key="1">
    <source>
        <dbReference type="SAM" id="SignalP"/>
    </source>
</evidence>